<dbReference type="Pfam" id="PF01078">
    <property type="entry name" value="Mg_chelatase"/>
    <property type="match status" value="1"/>
</dbReference>
<dbReference type="SUPFAM" id="SSF52540">
    <property type="entry name" value="P-loop containing nucleoside triphosphate hydrolases"/>
    <property type="match status" value="1"/>
</dbReference>
<reference evidence="3 4" key="1">
    <citation type="submission" date="2016-02" db="EMBL/GenBank/DDBJ databases">
        <title>Anaerosporomusa subterraneum gen. nov., sp. nov., a spore-forming obligate anaerobe isolated from saprolite.</title>
        <authorList>
            <person name="Choi J.K."/>
            <person name="Shah M."/>
            <person name="Yee N."/>
        </authorList>
    </citation>
    <scope>NUCLEOTIDE SEQUENCE [LARGE SCALE GENOMIC DNA]</scope>
    <source>
        <strain evidence="3 4">RU4</strain>
    </source>
</reference>
<dbReference type="GO" id="GO:0008233">
    <property type="term" value="F:peptidase activity"/>
    <property type="evidence" value="ECO:0007669"/>
    <property type="project" value="UniProtKB-KW"/>
</dbReference>
<dbReference type="PANTHER" id="PTHR32039:SF7">
    <property type="entry name" value="COMPETENCE PROTEIN COMM"/>
    <property type="match status" value="1"/>
</dbReference>
<dbReference type="InterPro" id="IPR027417">
    <property type="entry name" value="P-loop_NTPase"/>
</dbReference>
<feature type="domain" description="AAA+ ATPase" evidence="2">
    <location>
        <begin position="211"/>
        <end position="395"/>
    </location>
</feature>
<dbReference type="SMART" id="SM00382">
    <property type="entry name" value="AAA"/>
    <property type="match status" value="1"/>
</dbReference>
<dbReference type="InterPro" id="IPR004482">
    <property type="entry name" value="Mg_chelat-rel"/>
</dbReference>
<accession>A0A154BTG4</accession>
<dbReference type="NCBIfam" id="TIGR00368">
    <property type="entry name" value="YifB family Mg chelatase-like AAA ATPase"/>
    <property type="match status" value="1"/>
</dbReference>
<dbReference type="RefSeq" id="WP_066239425.1">
    <property type="nucleotide sequence ID" value="NZ_LSGP01000013.1"/>
</dbReference>
<evidence type="ECO:0000313" key="3">
    <source>
        <dbReference type="EMBL" id="KYZ77314.1"/>
    </source>
</evidence>
<organism evidence="3 4">
    <name type="scientific">Anaerosporomusa subterranea</name>
    <dbReference type="NCBI Taxonomy" id="1794912"/>
    <lineage>
        <taxon>Bacteria</taxon>
        <taxon>Bacillati</taxon>
        <taxon>Bacillota</taxon>
        <taxon>Negativicutes</taxon>
        <taxon>Acetonemataceae</taxon>
        <taxon>Anaerosporomusa</taxon>
    </lineage>
</organism>
<keyword evidence="3" id="KW-0645">Protease</keyword>
<dbReference type="Pfam" id="PF13335">
    <property type="entry name" value="Mg_chelatase_C"/>
    <property type="match status" value="1"/>
</dbReference>
<dbReference type="Gene3D" id="3.30.230.10">
    <property type="match status" value="1"/>
</dbReference>
<name>A0A154BTG4_ANASB</name>
<evidence type="ECO:0000256" key="1">
    <source>
        <dbReference type="ARBA" id="ARBA00006354"/>
    </source>
</evidence>
<dbReference type="AlphaFoldDB" id="A0A154BTG4"/>
<dbReference type="GO" id="GO:0005524">
    <property type="term" value="F:ATP binding"/>
    <property type="evidence" value="ECO:0007669"/>
    <property type="project" value="InterPro"/>
</dbReference>
<dbReference type="EMBL" id="LSGP01000013">
    <property type="protein sequence ID" value="KYZ77314.1"/>
    <property type="molecule type" value="Genomic_DNA"/>
</dbReference>
<dbReference type="STRING" id="1794912.AXX12_04065"/>
<sequence>MFAKIYGSTTLGLNGILITVEVDIANGLPAFDIVGLPETAVKESRERVRAAIKNAGYEFPAKRITINLAPADLRKDGSGLDLPIAMGILAASGYVDRAACESFVFVSELSLEGRLRGVPGILPIAAKVAEQGFESIMLAPENAAEALLVGKIAVYTAETLEEVVLHVSGRRKLLCAQMPPFDNGPLFSEEDFADVQGQIVAKRAVEIAAAGGHNALLVGPPGSGKTMLARRLPSILPRMTDEEALEVTKIYSVIGYLNHGSSGLVYTRPFRNPHHTISDAGMIGGGRIPRPGEVTMSHHGVLFLDELPEFPRQVLEVLRQPLEDGQVNIARVNASLTYPARFMLVASMNPCPCGWLGDGLHDCVCTPSDVRRYVKKISGPLLDRIDLHVHVPRLEYQDIVNSSPQESSAKIRERVEAARMMQRERLRAFGLFANSQMKHKHIKLTCPMTHEAQTLLQQAFAKLNLSARGYDRIIKVARTIADLSAEPVITAQHVAEAVQFRNQLQGLL</sequence>
<dbReference type="InterPro" id="IPR045006">
    <property type="entry name" value="CHLI-like"/>
</dbReference>
<dbReference type="Gene3D" id="3.40.50.300">
    <property type="entry name" value="P-loop containing nucleotide triphosphate hydrolases"/>
    <property type="match status" value="1"/>
</dbReference>
<proteinExistence type="inferred from homology"/>
<dbReference type="GO" id="GO:0006508">
    <property type="term" value="P:proteolysis"/>
    <property type="evidence" value="ECO:0007669"/>
    <property type="project" value="UniProtKB-KW"/>
</dbReference>
<protein>
    <submittedName>
        <fullName evidence="3">ATP-dependent protease</fullName>
    </submittedName>
</protein>
<dbReference type="InterPro" id="IPR000523">
    <property type="entry name" value="Mg_chelatse_chII-like_cat_dom"/>
</dbReference>
<keyword evidence="4" id="KW-1185">Reference proteome</keyword>
<dbReference type="InterPro" id="IPR014721">
    <property type="entry name" value="Ribsml_uS5_D2-typ_fold_subgr"/>
</dbReference>
<dbReference type="InterPro" id="IPR003593">
    <property type="entry name" value="AAA+_ATPase"/>
</dbReference>
<gene>
    <name evidence="3" type="ORF">AXX12_04065</name>
</gene>
<dbReference type="SUPFAM" id="SSF54211">
    <property type="entry name" value="Ribosomal protein S5 domain 2-like"/>
    <property type="match status" value="1"/>
</dbReference>
<dbReference type="InterPro" id="IPR025158">
    <property type="entry name" value="Mg_chelat-rel_C"/>
</dbReference>
<dbReference type="CDD" id="cd00009">
    <property type="entry name" value="AAA"/>
    <property type="match status" value="1"/>
</dbReference>
<dbReference type="InterPro" id="IPR020568">
    <property type="entry name" value="Ribosomal_Su5_D2-typ_SF"/>
</dbReference>
<evidence type="ECO:0000259" key="2">
    <source>
        <dbReference type="SMART" id="SM00382"/>
    </source>
</evidence>
<evidence type="ECO:0000313" key="4">
    <source>
        <dbReference type="Proteomes" id="UP000076268"/>
    </source>
</evidence>
<dbReference type="PANTHER" id="PTHR32039">
    <property type="entry name" value="MAGNESIUM-CHELATASE SUBUNIT CHLI"/>
    <property type="match status" value="1"/>
</dbReference>
<keyword evidence="3" id="KW-0378">Hydrolase</keyword>
<dbReference type="Pfam" id="PF13541">
    <property type="entry name" value="ChlI"/>
    <property type="match status" value="1"/>
</dbReference>
<comment type="caution">
    <text evidence="3">The sequence shown here is derived from an EMBL/GenBank/DDBJ whole genome shotgun (WGS) entry which is preliminary data.</text>
</comment>
<dbReference type="OrthoDB" id="9813147at2"/>
<dbReference type="Proteomes" id="UP000076268">
    <property type="component" value="Unassembled WGS sequence"/>
</dbReference>
<comment type="similarity">
    <text evidence="1">Belongs to the Mg-chelatase subunits D/I family. ComM subfamily.</text>
</comment>